<proteinExistence type="predicted"/>
<accession>A0A7W2PSB4</accession>
<organism evidence="1 2">
    <name type="scientific">Pseudomonas juntendi</name>
    <dbReference type="NCBI Taxonomy" id="2666183"/>
    <lineage>
        <taxon>Bacteria</taxon>
        <taxon>Pseudomonadati</taxon>
        <taxon>Pseudomonadota</taxon>
        <taxon>Gammaproteobacteria</taxon>
        <taxon>Pseudomonadales</taxon>
        <taxon>Pseudomonadaceae</taxon>
        <taxon>Pseudomonas</taxon>
    </lineage>
</organism>
<protein>
    <submittedName>
        <fullName evidence="1">Uncharacterized protein</fullName>
    </submittedName>
</protein>
<evidence type="ECO:0000313" key="2">
    <source>
        <dbReference type="Proteomes" id="UP000556620"/>
    </source>
</evidence>
<dbReference type="AlphaFoldDB" id="A0A7W2PSB4"/>
<gene>
    <name evidence="1" type="ORF">H4C44_07655</name>
</gene>
<evidence type="ECO:0000313" key="1">
    <source>
        <dbReference type="EMBL" id="MBA6059043.1"/>
    </source>
</evidence>
<dbReference type="Proteomes" id="UP000556620">
    <property type="component" value="Unassembled WGS sequence"/>
</dbReference>
<dbReference type="RefSeq" id="WP_082437889.1">
    <property type="nucleotide sequence ID" value="NZ_CP091311.1"/>
</dbReference>
<name>A0A7W2PSB4_9PSED</name>
<dbReference type="EMBL" id="JACGCU010000009">
    <property type="protein sequence ID" value="MBA6059043.1"/>
    <property type="molecule type" value="Genomic_DNA"/>
</dbReference>
<comment type="caution">
    <text evidence="1">The sequence shown here is derived from an EMBL/GenBank/DDBJ whole genome shotgun (WGS) entry which is preliminary data.</text>
</comment>
<sequence length="72" mass="7710">MTTSLPTPALRRKLSDAFLRAIAEPGKYADGGGAVDWSLGTTEQKTIAARNKDGDVYLAVALNESPYQQAIQ</sequence>
<reference evidence="1 2" key="1">
    <citation type="submission" date="2020-07" db="EMBL/GenBank/DDBJ databases">
        <title>Diversity of carbapenemase encoding genes among Pseudomonas putida group clinical isolates in a tertiary Brazilian hospital.</title>
        <authorList>
            <person name="Alberto-Lei F."/>
            <person name="Nodari C.S."/>
            <person name="Streling A.P."/>
            <person name="Paulino J.T."/>
            <person name="Bessa-Neto F.O."/>
            <person name="Cayo R."/>
            <person name="Gales A.C."/>
        </authorList>
    </citation>
    <scope>NUCLEOTIDE SEQUENCE [LARGE SCALE GENOMIC DNA]</scope>
    <source>
        <strain evidence="1 2">14535</strain>
    </source>
</reference>